<comment type="caution">
    <text evidence="1">The sequence shown here is derived from an EMBL/GenBank/DDBJ whole genome shotgun (WGS) entry which is preliminary data.</text>
</comment>
<dbReference type="Proteomes" id="UP000481861">
    <property type="component" value="Unassembled WGS sequence"/>
</dbReference>
<name>A0A7C8MMM1_9PLEO</name>
<organism evidence="1 2">
    <name type="scientific">Massariosphaeria phaeospora</name>
    <dbReference type="NCBI Taxonomy" id="100035"/>
    <lineage>
        <taxon>Eukaryota</taxon>
        <taxon>Fungi</taxon>
        <taxon>Dikarya</taxon>
        <taxon>Ascomycota</taxon>
        <taxon>Pezizomycotina</taxon>
        <taxon>Dothideomycetes</taxon>
        <taxon>Pleosporomycetidae</taxon>
        <taxon>Pleosporales</taxon>
        <taxon>Pleosporales incertae sedis</taxon>
        <taxon>Massariosphaeria</taxon>
    </lineage>
</organism>
<dbReference type="AlphaFoldDB" id="A0A7C8MMM1"/>
<sequence length="118" mass="12580">MLSSASSSAGRNTASSISSIGLQRPRGSLYAPLTVQFESALNILISRAWSSQGLVFSQQSASEMPSLPNTVSLSSKRMISIFNSGFATISVSIWSQIKLSPRPSACASLNHELWCPCL</sequence>
<gene>
    <name evidence="1" type="ORF">BDV95DRAFT_568238</name>
</gene>
<protein>
    <submittedName>
        <fullName evidence="1">Uncharacterized protein</fullName>
    </submittedName>
</protein>
<proteinExistence type="predicted"/>
<dbReference type="EMBL" id="JAADJZ010000008">
    <property type="protein sequence ID" value="KAF2872884.1"/>
    <property type="molecule type" value="Genomic_DNA"/>
</dbReference>
<evidence type="ECO:0000313" key="1">
    <source>
        <dbReference type="EMBL" id="KAF2872884.1"/>
    </source>
</evidence>
<evidence type="ECO:0000313" key="2">
    <source>
        <dbReference type="Proteomes" id="UP000481861"/>
    </source>
</evidence>
<keyword evidence="2" id="KW-1185">Reference proteome</keyword>
<accession>A0A7C8MMM1</accession>
<reference evidence="1 2" key="1">
    <citation type="submission" date="2020-01" db="EMBL/GenBank/DDBJ databases">
        <authorList>
            <consortium name="DOE Joint Genome Institute"/>
            <person name="Haridas S."/>
            <person name="Albert R."/>
            <person name="Binder M."/>
            <person name="Bloem J."/>
            <person name="Labutti K."/>
            <person name="Salamov A."/>
            <person name="Andreopoulos B."/>
            <person name="Baker S.E."/>
            <person name="Barry K."/>
            <person name="Bills G."/>
            <person name="Bluhm B.H."/>
            <person name="Cannon C."/>
            <person name="Castanera R."/>
            <person name="Culley D.E."/>
            <person name="Daum C."/>
            <person name="Ezra D."/>
            <person name="Gonzalez J.B."/>
            <person name="Henrissat B."/>
            <person name="Kuo A."/>
            <person name="Liang C."/>
            <person name="Lipzen A."/>
            <person name="Lutzoni F."/>
            <person name="Magnuson J."/>
            <person name="Mondo S."/>
            <person name="Nolan M."/>
            <person name="Ohm R."/>
            <person name="Pangilinan J."/>
            <person name="Park H.-J.H."/>
            <person name="Ramirez L."/>
            <person name="Alfaro M."/>
            <person name="Sun H."/>
            <person name="Tritt A."/>
            <person name="Yoshinaga Y."/>
            <person name="Zwiers L.-H.L."/>
            <person name="Turgeon B.G."/>
            <person name="Goodwin S.B."/>
            <person name="Spatafora J.W."/>
            <person name="Crous P.W."/>
            <person name="Grigoriev I.V."/>
        </authorList>
    </citation>
    <scope>NUCLEOTIDE SEQUENCE [LARGE SCALE GENOMIC DNA]</scope>
    <source>
        <strain evidence="1 2">CBS 611.86</strain>
    </source>
</reference>